<feature type="compositionally biased region" description="Polar residues" evidence="1">
    <location>
        <begin position="121"/>
        <end position="144"/>
    </location>
</feature>
<comment type="caution">
    <text evidence="3">The sequence shown here is derived from an EMBL/GenBank/DDBJ whole genome shotgun (WGS) entry which is preliminary data.</text>
</comment>
<dbReference type="EMBL" id="CAMXCT020000890">
    <property type="protein sequence ID" value="CAL1137789.1"/>
    <property type="molecule type" value="Genomic_DNA"/>
</dbReference>
<feature type="region of interest" description="Disordered" evidence="1">
    <location>
        <begin position="113"/>
        <end position="173"/>
    </location>
</feature>
<dbReference type="EMBL" id="CAMXCT010000890">
    <property type="protein sequence ID" value="CAI3984414.1"/>
    <property type="molecule type" value="Genomic_DNA"/>
</dbReference>
<feature type="transmembrane region" description="Helical" evidence="2">
    <location>
        <begin position="944"/>
        <end position="965"/>
    </location>
</feature>
<feature type="compositionally biased region" description="Low complexity" evidence="1">
    <location>
        <begin position="159"/>
        <end position="173"/>
    </location>
</feature>
<evidence type="ECO:0000256" key="1">
    <source>
        <dbReference type="SAM" id="MobiDB-lite"/>
    </source>
</evidence>
<dbReference type="GO" id="GO:0003677">
    <property type="term" value="F:DNA binding"/>
    <property type="evidence" value="ECO:0007669"/>
    <property type="project" value="InterPro"/>
</dbReference>
<gene>
    <name evidence="3" type="ORF">C1SCF055_LOCUS11956</name>
</gene>
<feature type="transmembrane region" description="Helical" evidence="2">
    <location>
        <begin position="1129"/>
        <end position="1156"/>
    </location>
</feature>
<reference evidence="3" key="1">
    <citation type="submission" date="2022-10" db="EMBL/GenBank/DDBJ databases">
        <authorList>
            <person name="Chen Y."/>
            <person name="Dougan E. K."/>
            <person name="Chan C."/>
            <person name="Rhodes N."/>
            <person name="Thang M."/>
        </authorList>
    </citation>
    <scope>NUCLEOTIDE SEQUENCE</scope>
</reference>
<name>A0A9P1C3H5_9DINO</name>
<dbReference type="OrthoDB" id="444437at2759"/>
<sequence length="2277" mass="248626">MHGLTNGLGTGSSLAVAYKLLTWADRADLSALASWRLDGVSFVLGLCCGILIYLLLEALQASQLGKITVQTVLMRRDHALEDVVIELQDEVAHLRAQIKQLWKVVKDLQSSVHGGEDQVSDSRSTSQSVDRLVQRRSSSGYSTSEEPRSPEQRPFVPGPAVSSVTPSVAPTPSTATLSWLEREEICDQIGRFLARSISGGHRGASGRDKIPLPSRIWVIVRDYAGQIYTPVKVVRSWTSCKLLCKPTNHECGDSVFVGLPSEREARRVVQAAQLTWPSPAWPSDRPPYIVEEGAVNSDYPVGLFVVDLDTNVPTLQLIQIGEFSGQLLVAIPSAVWHRTVALRIFPSRSLHKPTLVEVAAALPSNLAEQYRDSTLKVWIGFLKPAAREHIEVLEEFDVEYSFDDTTGFFLLPMAQALVDVANEHFAFFSADGGTTEPSITGDDVDGVPMDEADVGSPAHSLQMMDQRVSRVEETMVEVLNEMKKLTKGAAAMKPKPVLKATARPKASKPSASGVTFADAAAAFPMLDPGVVTAALQAGVSQENLEQMQALIGHGKKVTKVKDMSPMVQPDPLSEEEVGDLYDQNVADESGLDSQDPVAASLTKLTSLMQILTDDKVKKASTSKLELALEGGLAITAEPPLQGTGKKAASARRALRAAYENAPEEISSMIEKLMLEDLHSATVAPGMPVPHLCARAWVEFRSKIGAYRSSAYAAWSTAGILDSLIQGNVKKARARAAVLLLMLDQASIDKGNWTLAAELALEPAPPFSNLAMHQPPSVTDGEPPYSKLLDSRWQEVALAHLKDTEDYLTKRKNLNKQYGRTGKESTADESYDSIVMMPRCSSCTPSPPSVALPMPLPPCGVSSAGGHFVPDASTKWLVSLLMVLFSWLSPVWGVPAYPSLGTLPLARQWHVARMLEHLVVDGTTFQFVKAAGIELFSFNFEGYEAYLVALFLAVVAVHVFVCSHAGGCLREGERGSHGTATSRCAEGSVRTVWFGWPPEVAARWQRSGRQVMASAAALAQPYAEEYRLLVAYDAAELVNDSKKTFGSSLCSDLWCTDIDSDSGVFRALQMMKSPAMMITFWACFMELSEVGPFMDSAGTGKSMLGVTSRYYGCMRLLAETPSMNCRPLRVIGMSVVLKLALMALAAMASFVVVNLWAKFGSFVASIDASFTAMAGVRAQTVSADAAGVATRSLWRGNSTMLLRFGRALLHARCLKDPGDGVPYQKYFCIPFREVMANAFTFRACWHGIIRSLQHFCVCALQFPIDEGRSANSLHSASSLAAEDRDVALGVLAEGSAFPVELYAVVLPALPFALGVGAVFLLEHFSLAPNSCDAPTQESEPFWTVMGRLCRAYVLTQGYFLTVDVWMRTLGAFCGKLHLPFFVTCWPFDLCPETMAAQQSEVWKAMQGSKNVFCNSFYFGASLYSGDGKQHESKTPQALSPAHCKRSARGSRLEVFGDNCHSGFVWAAVEGAESVGGAYSLADAGRIWCLSQRRWKCRRLLWPQHGSRHSFSFFDAPWWKSMPFTANKCKAEKLDVAGCSKTGSLRAGEASCPGPRRRNAPVRLGALSDVQLLTPQTLALEARQLESFRRWCARFLPGADVEALFATVPQFLPWALKSYAEFMFRNGGALSNYRHLVLAAQRWIPSSRVYMVPAWEMVERWEALSPVNHRTPIPETLVTAMCALAWHLQWYSWVGATVLAFYGAGRLGEILRCSREDLVLPCDVLEPTGAPVFLRLRSFKSQTRQPAKVQHMKVVDATASRILTVIFKKLPLEAPLFGATPYQYRKGWDLLLEKFGIQRDFKLTPGGLRGGAAVYHYKNGKAIADLLWLLRLRSQTTLESYLQEVAALNLLAKLPSQSCIQTFAATFAFLTAGEANCAHPPAAPLALCRPLAYYLDLMQRCGTFLSWVMDKRMRAAPASLLAWHRKGKVNMLWMFTCPWCLRHLGSPLPPALSRAAFFALQVEANCAHPPAAPLALCRPLAYYLDLMQRCGTFLSWVMDKRMRAAPAALLAWHRDFASGVEASERLIGSHFCGYRGESRSHLKELSKAHRGGLLALESEVAGPVSQGQFKMLKEDSRLMRASFCKGVMFRHSPFTTAFDAVGEKTVQSVGSDDSGLKHLPSAFTNEGQSGGTRAFDPVAVTVAPPSLKESLDLPMQALVKATTSRVFAKGPPLLPLRCLGTATVKQSRSIEIHSDPAIHGAPERHAALRLQRSGDTKDTSAWLAVGGLLGATVACQRSRGLNGSRGASLRFALAAPTSTKPTEVVDVKDQNAVPGPEKF</sequence>
<evidence type="ECO:0000313" key="3">
    <source>
        <dbReference type="EMBL" id="CAI3984414.1"/>
    </source>
</evidence>
<proteinExistence type="predicted"/>
<keyword evidence="2" id="KW-1133">Transmembrane helix</keyword>
<evidence type="ECO:0000256" key="2">
    <source>
        <dbReference type="SAM" id="Phobius"/>
    </source>
</evidence>
<keyword evidence="2" id="KW-0812">Transmembrane</keyword>
<dbReference type="Proteomes" id="UP001152797">
    <property type="component" value="Unassembled WGS sequence"/>
</dbReference>
<evidence type="ECO:0000313" key="5">
    <source>
        <dbReference type="Proteomes" id="UP001152797"/>
    </source>
</evidence>
<keyword evidence="5" id="KW-1185">Reference proteome</keyword>
<dbReference type="EMBL" id="CAMXCT030000890">
    <property type="protein sequence ID" value="CAL4771726.1"/>
    <property type="molecule type" value="Genomic_DNA"/>
</dbReference>
<keyword evidence="2" id="KW-0472">Membrane</keyword>
<dbReference type="InterPro" id="IPR011010">
    <property type="entry name" value="DNA_brk_join_enz"/>
</dbReference>
<reference evidence="4" key="2">
    <citation type="submission" date="2024-04" db="EMBL/GenBank/DDBJ databases">
        <authorList>
            <person name="Chen Y."/>
            <person name="Shah S."/>
            <person name="Dougan E. K."/>
            <person name="Thang M."/>
            <person name="Chan C."/>
        </authorList>
    </citation>
    <scope>NUCLEOTIDE SEQUENCE [LARGE SCALE GENOMIC DNA]</scope>
</reference>
<dbReference type="SUPFAM" id="SSF56349">
    <property type="entry name" value="DNA breaking-rejoining enzymes"/>
    <property type="match status" value="1"/>
</dbReference>
<accession>A0A9P1C3H5</accession>
<evidence type="ECO:0000313" key="4">
    <source>
        <dbReference type="EMBL" id="CAL1137789.1"/>
    </source>
</evidence>
<organism evidence="3">
    <name type="scientific">Cladocopium goreaui</name>
    <dbReference type="NCBI Taxonomy" id="2562237"/>
    <lineage>
        <taxon>Eukaryota</taxon>
        <taxon>Sar</taxon>
        <taxon>Alveolata</taxon>
        <taxon>Dinophyceae</taxon>
        <taxon>Suessiales</taxon>
        <taxon>Symbiodiniaceae</taxon>
        <taxon>Cladocopium</taxon>
    </lineage>
</organism>
<protein>
    <submittedName>
        <fullName evidence="3">Uncharacterized protein</fullName>
    </submittedName>
</protein>